<dbReference type="PANTHER" id="PTHR43790">
    <property type="entry name" value="CARBOHYDRATE TRANSPORT ATP-BINDING PROTEIN MG119-RELATED"/>
    <property type="match status" value="1"/>
</dbReference>
<sequence>MERKTPFIQMENIRKTFGKVVANDNINLSIYGGEVHALLGENGAGKSTLMNMLSGVYTPDSGSIYIKGKKVEFSSPMDAIKAGIGMIYQHFKLVDNMTGEENIILGKKNGIFVNWKSIRSKINDICNKYDIAIDLNKKVQDMSVGEKQIIEILKVLYRGANILVLDEPTTVFTPLEVEKLFNMINKMKENGCAVVFISHKMEEVMAICDKITVLRKGEVITTIDKKNAKIKMLADLMVGEKVELSIKKDKVAIGNEILRIHNLSLYNEDKVEVLKKISFNIHRGEVVGIAGIAGSGQRELCEAIAGIIPIKQGEIFVDGENIVGKNPREIIDKGVSMSFIPEDRLGMGLVGSMDMVDNLLLKSYHYQKGFLIDKKETIEKANSIKEELDIKTPDIYHPIKDLSGGNIQKILLGRELDINPSLLIMAYPVRGLDINTCYTIYNLINEQKKKNVGVLYIGEDLDVLIELCDKILVMCNGEIRGELMGHNVTKEEIGLLMGGATLEREEIDVV</sequence>
<protein>
    <submittedName>
        <fullName evidence="4">ABC transporter ATP-binding protein</fullName>
    </submittedName>
</protein>
<evidence type="ECO:0000256" key="1">
    <source>
        <dbReference type="ARBA" id="ARBA00022741"/>
    </source>
</evidence>
<proteinExistence type="predicted"/>
<dbReference type="PROSITE" id="PS00211">
    <property type="entry name" value="ABC_TRANSPORTER_1"/>
    <property type="match status" value="1"/>
</dbReference>
<organism evidence="4 5">
    <name type="scientific">Clostridium malenominatum</name>
    <dbReference type="NCBI Taxonomy" id="1539"/>
    <lineage>
        <taxon>Bacteria</taxon>
        <taxon>Bacillati</taxon>
        <taxon>Bacillota</taxon>
        <taxon>Clostridia</taxon>
        <taxon>Eubacteriales</taxon>
        <taxon>Clostridiaceae</taxon>
        <taxon>Clostridium</taxon>
    </lineage>
</organism>
<dbReference type="SUPFAM" id="SSF52540">
    <property type="entry name" value="P-loop containing nucleoside triphosphate hydrolases"/>
    <property type="match status" value="2"/>
</dbReference>
<dbReference type="GO" id="GO:0005524">
    <property type="term" value="F:ATP binding"/>
    <property type="evidence" value="ECO:0007669"/>
    <property type="project" value="UniProtKB-KW"/>
</dbReference>
<dbReference type="CDD" id="cd03215">
    <property type="entry name" value="ABC_Carb_Monos_II"/>
    <property type="match status" value="1"/>
</dbReference>
<dbReference type="EMBL" id="BAAACF010000001">
    <property type="protein sequence ID" value="GAA0717952.1"/>
    <property type="molecule type" value="Genomic_DNA"/>
</dbReference>
<name>A0ABP3TU43_9CLOT</name>
<dbReference type="InterPro" id="IPR003593">
    <property type="entry name" value="AAA+_ATPase"/>
</dbReference>
<dbReference type="SMART" id="SM00382">
    <property type="entry name" value="AAA"/>
    <property type="match status" value="2"/>
</dbReference>
<dbReference type="InterPro" id="IPR017871">
    <property type="entry name" value="ABC_transporter-like_CS"/>
</dbReference>
<dbReference type="RefSeq" id="WP_343765977.1">
    <property type="nucleotide sequence ID" value="NZ_BAAACF010000001.1"/>
</dbReference>
<dbReference type="CDD" id="cd03216">
    <property type="entry name" value="ABC_Carb_Monos_I"/>
    <property type="match status" value="1"/>
</dbReference>
<evidence type="ECO:0000259" key="3">
    <source>
        <dbReference type="PROSITE" id="PS50893"/>
    </source>
</evidence>
<accession>A0ABP3TU43</accession>
<reference evidence="5" key="1">
    <citation type="journal article" date="2019" name="Int. J. Syst. Evol. Microbiol.">
        <title>The Global Catalogue of Microorganisms (GCM) 10K type strain sequencing project: providing services to taxonomists for standard genome sequencing and annotation.</title>
        <authorList>
            <consortium name="The Broad Institute Genomics Platform"/>
            <consortium name="The Broad Institute Genome Sequencing Center for Infectious Disease"/>
            <person name="Wu L."/>
            <person name="Ma J."/>
        </authorList>
    </citation>
    <scope>NUCLEOTIDE SEQUENCE [LARGE SCALE GENOMIC DNA]</scope>
    <source>
        <strain evidence="5">JCM 1405</strain>
    </source>
</reference>
<dbReference type="InterPro" id="IPR050107">
    <property type="entry name" value="ABC_carbohydrate_import_ATPase"/>
</dbReference>
<dbReference type="PANTHER" id="PTHR43790:SF4">
    <property type="entry name" value="GUANOSINE IMPORT ATP-BINDING PROTEIN NUPO"/>
    <property type="match status" value="1"/>
</dbReference>
<dbReference type="Proteomes" id="UP001500339">
    <property type="component" value="Unassembled WGS sequence"/>
</dbReference>
<keyword evidence="5" id="KW-1185">Reference proteome</keyword>
<feature type="domain" description="ABC transporter" evidence="3">
    <location>
        <begin position="258"/>
        <end position="501"/>
    </location>
</feature>
<dbReference type="Pfam" id="PF00005">
    <property type="entry name" value="ABC_tran"/>
    <property type="match status" value="2"/>
</dbReference>
<dbReference type="InterPro" id="IPR003439">
    <property type="entry name" value="ABC_transporter-like_ATP-bd"/>
</dbReference>
<comment type="caution">
    <text evidence="4">The sequence shown here is derived from an EMBL/GenBank/DDBJ whole genome shotgun (WGS) entry which is preliminary data.</text>
</comment>
<gene>
    <name evidence="4" type="ORF">GCM10008905_04030</name>
</gene>
<evidence type="ECO:0000313" key="4">
    <source>
        <dbReference type="EMBL" id="GAA0717952.1"/>
    </source>
</evidence>
<dbReference type="PROSITE" id="PS50893">
    <property type="entry name" value="ABC_TRANSPORTER_2"/>
    <property type="match status" value="2"/>
</dbReference>
<keyword evidence="1" id="KW-0547">Nucleotide-binding</keyword>
<evidence type="ECO:0000256" key="2">
    <source>
        <dbReference type="ARBA" id="ARBA00022840"/>
    </source>
</evidence>
<evidence type="ECO:0000313" key="5">
    <source>
        <dbReference type="Proteomes" id="UP001500339"/>
    </source>
</evidence>
<dbReference type="Gene3D" id="3.40.50.300">
    <property type="entry name" value="P-loop containing nucleotide triphosphate hydrolases"/>
    <property type="match status" value="2"/>
</dbReference>
<feature type="domain" description="ABC transporter" evidence="3">
    <location>
        <begin position="8"/>
        <end position="241"/>
    </location>
</feature>
<keyword evidence="2 4" id="KW-0067">ATP-binding</keyword>
<dbReference type="InterPro" id="IPR027417">
    <property type="entry name" value="P-loop_NTPase"/>
</dbReference>